<sequence length="234" mass="26057">MDDMLIASKSKVEIDRLKAQLSSEFDMKDLGEAKKILGIEIKRDRAKGTICLTQTQYLKTVLQRFGIDSKSKPAFPQQGLYAISFTGMIVVGENALYVIRHRIVDLNKPMHINLNITMLNLSMQKLHCGCIMSVHTFTELDLGGVKCIECISNEESIVESTQGVPSQGAHFDNPGDSEEPQGDAPGIYRRHLYQSKSDANSKNARLVVPRNCAQFVPVLLLVVKIVKRPNVKTD</sequence>
<name>A0A5C7IDX8_9ROSI</name>
<evidence type="ECO:0000256" key="1">
    <source>
        <dbReference type="SAM" id="MobiDB-lite"/>
    </source>
</evidence>
<dbReference type="Pfam" id="PF25813">
    <property type="entry name" value="zf_VAL1_N"/>
    <property type="match status" value="1"/>
</dbReference>
<evidence type="ECO:0000259" key="2">
    <source>
        <dbReference type="Pfam" id="PF07727"/>
    </source>
</evidence>
<gene>
    <name evidence="4" type="ORF">EZV62_008414</name>
</gene>
<dbReference type="Pfam" id="PF07727">
    <property type="entry name" value="RVT_2"/>
    <property type="match status" value="1"/>
</dbReference>
<evidence type="ECO:0000313" key="5">
    <source>
        <dbReference type="Proteomes" id="UP000323000"/>
    </source>
</evidence>
<proteinExistence type="predicted"/>
<dbReference type="Proteomes" id="UP000323000">
    <property type="component" value="Chromosome 3"/>
</dbReference>
<feature type="region of interest" description="Disordered" evidence="1">
    <location>
        <begin position="161"/>
        <end position="185"/>
    </location>
</feature>
<keyword evidence="5" id="KW-1185">Reference proteome</keyword>
<protein>
    <submittedName>
        <fullName evidence="4">Uncharacterized protein</fullName>
    </submittedName>
</protein>
<reference evidence="5" key="1">
    <citation type="journal article" date="2019" name="Gigascience">
        <title>De novo genome assembly of the endangered Acer yangbiense, a plant species with extremely small populations endemic to Yunnan Province, China.</title>
        <authorList>
            <person name="Yang J."/>
            <person name="Wariss H.M."/>
            <person name="Tao L."/>
            <person name="Zhang R."/>
            <person name="Yun Q."/>
            <person name="Hollingsworth P."/>
            <person name="Dao Z."/>
            <person name="Luo G."/>
            <person name="Guo H."/>
            <person name="Ma Y."/>
            <person name="Sun W."/>
        </authorList>
    </citation>
    <scope>NUCLEOTIDE SEQUENCE [LARGE SCALE GENOMIC DNA]</scope>
    <source>
        <strain evidence="5">cv. Malutang</strain>
    </source>
</reference>
<feature type="domain" description="Reverse transcriptase Ty1/copia-type" evidence="2">
    <location>
        <begin position="2"/>
        <end position="71"/>
    </location>
</feature>
<feature type="domain" description="VAL1-3 N-terminal zinc finger" evidence="3">
    <location>
        <begin position="124"/>
        <end position="155"/>
    </location>
</feature>
<dbReference type="AlphaFoldDB" id="A0A5C7IDX8"/>
<comment type="caution">
    <text evidence="4">The sequence shown here is derived from an EMBL/GenBank/DDBJ whole genome shotgun (WGS) entry which is preliminary data.</text>
</comment>
<accession>A0A5C7IDX8</accession>
<dbReference type="OrthoDB" id="1143104at2759"/>
<dbReference type="InterPro" id="IPR013103">
    <property type="entry name" value="RVT_2"/>
</dbReference>
<dbReference type="EMBL" id="VAHF01000003">
    <property type="protein sequence ID" value="TXG67139.1"/>
    <property type="molecule type" value="Genomic_DNA"/>
</dbReference>
<organism evidence="4 5">
    <name type="scientific">Acer yangbiense</name>
    <dbReference type="NCBI Taxonomy" id="1000413"/>
    <lineage>
        <taxon>Eukaryota</taxon>
        <taxon>Viridiplantae</taxon>
        <taxon>Streptophyta</taxon>
        <taxon>Embryophyta</taxon>
        <taxon>Tracheophyta</taxon>
        <taxon>Spermatophyta</taxon>
        <taxon>Magnoliopsida</taxon>
        <taxon>eudicotyledons</taxon>
        <taxon>Gunneridae</taxon>
        <taxon>Pentapetalae</taxon>
        <taxon>rosids</taxon>
        <taxon>malvids</taxon>
        <taxon>Sapindales</taxon>
        <taxon>Sapindaceae</taxon>
        <taxon>Hippocastanoideae</taxon>
        <taxon>Acereae</taxon>
        <taxon>Acer</taxon>
    </lineage>
</organism>
<evidence type="ECO:0000313" key="4">
    <source>
        <dbReference type="EMBL" id="TXG67139.1"/>
    </source>
</evidence>
<evidence type="ECO:0000259" key="3">
    <source>
        <dbReference type="Pfam" id="PF25813"/>
    </source>
</evidence>
<dbReference type="InterPro" id="IPR057743">
    <property type="entry name" value="Zfn_VAL1-3_N"/>
</dbReference>
<dbReference type="PANTHER" id="PTHR46245">
    <property type="entry name" value="B3 DOMAIN-CONTAINING PROTEIN OS07G0563300"/>
    <property type="match status" value="1"/>
</dbReference>